<organism evidence="1 2">
    <name type="scientific">Colocasia esculenta</name>
    <name type="common">Wild taro</name>
    <name type="synonym">Arum esculentum</name>
    <dbReference type="NCBI Taxonomy" id="4460"/>
    <lineage>
        <taxon>Eukaryota</taxon>
        <taxon>Viridiplantae</taxon>
        <taxon>Streptophyta</taxon>
        <taxon>Embryophyta</taxon>
        <taxon>Tracheophyta</taxon>
        <taxon>Spermatophyta</taxon>
        <taxon>Magnoliopsida</taxon>
        <taxon>Liliopsida</taxon>
        <taxon>Araceae</taxon>
        <taxon>Aroideae</taxon>
        <taxon>Colocasieae</taxon>
        <taxon>Colocasia</taxon>
    </lineage>
</organism>
<evidence type="ECO:0000313" key="2">
    <source>
        <dbReference type="Proteomes" id="UP000652761"/>
    </source>
</evidence>
<reference evidence="1" key="1">
    <citation type="submission" date="2017-07" db="EMBL/GenBank/DDBJ databases">
        <title>Taro Niue Genome Assembly and Annotation.</title>
        <authorList>
            <person name="Atibalentja N."/>
            <person name="Keating K."/>
            <person name="Fields C.J."/>
        </authorList>
    </citation>
    <scope>NUCLEOTIDE SEQUENCE</scope>
    <source>
        <strain evidence="1">Niue_2</strain>
        <tissue evidence="1">Leaf</tissue>
    </source>
</reference>
<gene>
    <name evidence="1" type="ORF">Taro_003161</name>
</gene>
<dbReference type="Proteomes" id="UP000652761">
    <property type="component" value="Unassembled WGS sequence"/>
</dbReference>
<dbReference type="EMBL" id="NMUH01000080">
    <property type="protein sequence ID" value="MQL70842.1"/>
    <property type="molecule type" value="Genomic_DNA"/>
</dbReference>
<dbReference type="AlphaFoldDB" id="A0A843TEP1"/>
<proteinExistence type="predicted"/>
<sequence>MEWSLLTSGLRRRRPRPSRSCRDWEVCRDPNRCSVFKKVWLNRASASSARPGEELLQAIRHSDVVSDALSTQGRREEWGKRRAMRGLRVLREVLPVEVCHGVGTVVVVVSERRLTGCGLTGCGVPCLGDQLLRWCA</sequence>
<keyword evidence="2" id="KW-1185">Reference proteome</keyword>
<comment type="caution">
    <text evidence="1">The sequence shown here is derived from an EMBL/GenBank/DDBJ whole genome shotgun (WGS) entry which is preliminary data.</text>
</comment>
<evidence type="ECO:0000313" key="1">
    <source>
        <dbReference type="EMBL" id="MQL70842.1"/>
    </source>
</evidence>
<accession>A0A843TEP1</accession>
<name>A0A843TEP1_COLES</name>
<protein>
    <submittedName>
        <fullName evidence="1">Uncharacterized protein</fullName>
    </submittedName>
</protein>